<dbReference type="Gene3D" id="2.60.40.10">
    <property type="entry name" value="Immunoglobulins"/>
    <property type="match status" value="1"/>
</dbReference>
<dbReference type="Proteomes" id="UP000660070">
    <property type="component" value="Unassembled WGS sequence"/>
</dbReference>
<gene>
    <name evidence="2" type="ORF">IV494_03570</name>
</gene>
<organism evidence="2 3">
    <name type="scientific">Kaistella gelatinilytica</name>
    <dbReference type="NCBI Taxonomy" id="2787636"/>
    <lineage>
        <taxon>Bacteria</taxon>
        <taxon>Pseudomonadati</taxon>
        <taxon>Bacteroidota</taxon>
        <taxon>Flavobacteriia</taxon>
        <taxon>Flavobacteriales</taxon>
        <taxon>Weeksellaceae</taxon>
        <taxon>Chryseobacterium group</taxon>
        <taxon>Kaistella</taxon>
    </lineage>
</organism>
<dbReference type="InterPro" id="IPR036116">
    <property type="entry name" value="FN3_sf"/>
</dbReference>
<feature type="domain" description="Fibronectin type-III" evidence="1">
    <location>
        <begin position="75"/>
        <end position="111"/>
    </location>
</feature>
<comment type="caution">
    <text evidence="2">The sequence shown here is derived from an EMBL/GenBank/DDBJ whole genome shotgun (WGS) entry which is preliminary data.</text>
</comment>
<evidence type="ECO:0000313" key="2">
    <source>
        <dbReference type="EMBL" id="MBF8456251.1"/>
    </source>
</evidence>
<dbReference type="RefSeq" id="WP_196078784.1">
    <property type="nucleotide sequence ID" value="NZ_JADPVI010000001.1"/>
</dbReference>
<dbReference type="SUPFAM" id="SSF49265">
    <property type="entry name" value="Fibronectin type III"/>
    <property type="match status" value="1"/>
</dbReference>
<dbReference type="InterPro" id="IPR013783">
    <property type="entry name" value="Ig-like_fold"/>
</dbReference>
<dbReference type="PROSITE" id="PS50853">
    <property type="entry name" value="FN3"/>
    <property type="match status" value="1"/>
</dbReference>
<dbReference type="CDD" id="cd00063">
    <property type="entry name" value="FN3"/>
    <property type="match status" value="1"/>
</dbReference>
<evidence type="ECO:0000313" key="3">
    <source>
        <dbReference type="Proteomes" id="UP000660070"/>
    </source>
</evidence>
<name>A0ABS0F961_9FLAO</name>
<accession>A0ABS0F961</accession>
<keyword evidence="3" id="KW-1185">Reference proteome</keyword>
<reference evidence="2 3" key="1">
    <citation type="submission" date="2020-11" db="EMBL/GenBank/DDBJ databases">
        <title>Kaistella gelatinilytica sp. nov., a flavobacterium isolated from Antarctic Soil.</title>
        <authorList>
            <person name="Li J."/>
        </authorList>
    </citation>
    <scope>NUCLEOTIDE SEQUENCE [LARGE SCALE GENOMIC DNA]</scope>
    <source>
        <strain evidence="2 3">G5-32</strain>
    </source>
</reference>
<sequence length="111" mass="12404">MKTIYTLMMCFATFWQMNAKYSTVSFSDNFSDTKESESLTISHHSAIDLSTKCSFKSDADYSVFNTNTSLATCNPPTSPQDSYVTSTTAKISWTPPAVSPANGYEIYYKQQ</sequence>
<dbReference type="InterPro" id="IPR003961">
    <property type="entry name" value="FN3_dom"/>
</dbReference>
<evidence type="ECO:0000259" key="1">
    <source>
        <dbReference type="PROSITE" id="PS50853"/>
    </source>
</evidence>
<proteinExistence type="predicted"/>
<protein>
    <submittedName>
        <fullName evidence="2">Fibronectin type III domain-containing protein</fullName>
    </submittedName>
</protein>
<dbReference type="EMBL" id="JADPVI010000001">
    <property type="protein sequence ID" value="MBF8456251.1"/>
    <property type="molecule type" value="Genomic_DNA"/>
</dbReference>